<dbReference type="EMBL" id="JACAZF010000001">
    <property type="protein sequence ID" value="KAF7315750.1"/>
    <property type="molecule type" value="Genomic_DNA"/>
</dbReference>
<dbReference type="Proteomes" id="UP000636479">
    <property type="component" value="Unassembled WGS sequence"/>
</dbReference>
<name>A0A8H6TE18_9AGAR</name>
<dbReference type="PANTHER" id="PTHR40465">
    <property type="entry name" value="CHROMOSOME 1, WHOLE GENOME SHOTGUN SEQUENCE"/>
    <property type="match status" value="1"/>
</dbReference>
<protein>
    <recommendedName>
        <fullName evidence="3">DUF6534 domain-containing protein</fullName>
    </recommendedName>
</protein>
<comment type="caution">
    <text evidence="4">The sequence shown here is derived from an EMBL/GenBank/DDBJ whole genome shotgun (WGS) entry which is preliminary data.</text>
</comment>
<dbReference type="Pfam" id="PF20152">
    <property type="entry name" value="DUF6534"/>
    <property type="match status" value="1"/>
</dbReference>
<dbReference type="AlphaFoldDB" id="A0A8H6TE18"/>
<feature type="domain" description="DUF6534" evidence="3">
    <location>
        <begin position="183"/>
        <end position="273"/>
    </location>
</feature>
<sequence length="362" mass="39686">MSQPLPVVTYILGGWDLGVCGDLLLQGVIFAQISHYFSLYRSDGPALRMFVFGLLFLTTLKSMQMIAILWTQNVIYFTNIRAAATMFTSNWLEQINLGMSVFLLIDHYSTVLGFGGFITFCVQVFLCQRLWALSKNIYIVTILMAVFTFSLVAAFVAVGFTFNDKPVRGTWISVHLGVVFGGDLLLCGSTAYFLLKHSKQVLPQTAGMLNAILKLTVQSAVPGALCAMVNLITSQTGDKLNPFNVSTMLSIISTDLLPKLYAISAMWTLNSRRAIQLAGSAGHNTSSIEGQSDRRRTGAPSGVELGTFGKVQRIQVRTQVQTLHHTDDDDVVVFAHGNDLKPKEMEELSLDAESGSTKKGLH</sequence>
<reference evidence="4" key="1">
    <citation type="submission" date="2020-05" db="EMBL/GenBank/DDBJ databases">
        <title>Mycena genomes resolve the evolution of fungal bioluminescence.</title>
        <authorList>
            <person name="Tsai I.J."/>
        </authorList>
    </citation>
    <scope>NUCLEOTIDE SEQUENCE</scope>
    <source>
        <strain evidence="4">171206Taipei</strain>
    </source>
</reference>
<evidence type="ECO:0000313" key="4">
    <source>
        <dbReference type="EMBL" id="KAF7315750.1"/>
    </source>
</evidence>
<feature type="transmembrane region" description="Helical" evidence="2">
    <location>
        <begin position="49"/>
        <end position="70"/>
    </location>
</feature>
<dbReference type="OrthoDB" id="3268841at2759"/>
<keyword evidence="5" id="KW-1185">Reference proteome</keyword>
<feature type="region of interest" description="Disordered" evidence="1">
    <location>
        <begin position="281"/>
        <end position="304"/>
    </location>
</feature>
<evidence type="ECO:0000313" key="5">
    <source>
        <dbReference type="Proteomes" id="UP000636479"/>
    </source>
</evidence>
<feature type="transmembrane region" description="Helical" evidence="2">
    <location>
        <begin position="107"/>
        <end position="126"/>
    </location>
</feature>
<dbReference type="InterPro" id="IPR045339">
    <property type="entry name" value="DUF6534"/>
</dbReference>
<keyword evidence="2" id="KW-0472">Membrane</keyword>
<evidence type="ECO:0000259" key="3">
    <source>
        <dbReference type="Pfam" id="PF20152"/>
    </source>
</evidence>
<feature type="transmembrane region" description="Helical" evidence="2">
    <location>
        <begin position="12"/>
        <end position="37"/>
    </location>
</feature>
<keyword evidence="2" id="KW-0812">Transmembrane</keyword>
<dbReference type="GeneID" id="59340379"/>
<evidence type="ECO:0000256" key="2">
    <source>
        <dbReference type="SAM" id="Phobius"/>
    </source>
</evidence>
<accession>A0A8H6TE18</accession>
<dbReference type="PANTHER" id="PTHR40465:SF1">
    <property type="entry name" value="DUF6534 DOMAIN-CONTAINING PROTEIN"/>
    <property type="match status" value="1"/>
</dbReference>
<feature type="region of interest" description="Disordered" evidence="1">
    <location>
        <begin position="343"/>
        <end position="362"/>
    </location>
</feature>
<dbReference type="RefSeq" id="XP_037225773.1">
    <property type="nucleotide sequence ID" value="XM_037357863.1"/>
</dbReference>
<proteinExistence type="predicted"/>
<feature type="transmembrane region" description="Helical" evidence="2">
    <location>
        <begin position="138"/>
        <end position="160"/>
    </location>
</feature>
<keyword evidence="2" id="KW-1133">Transmembrane helix</keyword>
<gene>
    <name evidence="4" type="ORF">MIND_00090900</name>
</gene>
<feature type="transmembrane region" description="Helical" evidence="2">
    <location>
        <begin position="172"/>
        <end position="195"/>
    </location>
</feature>
<evidence type="ECO:0000256" key="1">
    <source>
        <dbReference type="SAM" id="MobiDB-lite"/>
    </source>
</evidence>
<organism evidence="4 5">
    <name type="scientific">Mycena indigotica</name>
    <dbReference type="NCBI Taxonomy" id="2126181"/>
    <lineage>
        <taxon>Eukaryota</taxon>
        <taxon>Fungi</taxon>
        <taxon>Dikarya</taxon>
        <taxon>Basidiomycota</taxon>
        <taxon>Agaricomycotina</taxon>
        <taxon>Agaricomycetes</taxon>
        <taxon>Agaricomycetidae</taxon>
        <taxon>Agaricales</taxon>
        <taxon>Marasmiineae</taxon>
        <taxon>Mycenaceae</taxon>
        <taxon>Mycena</taxon>
    </lineage>
</organism>